<feature type="transmembrane region" description="Helical" evidence="1">
    <location>
        <begin position="5"/>
        <end position="26"/>
    </location>
</feature>
<sequence>MKRGFIAVIVIVMVIIGIIWAGAFVWDNIKGALPALLSPSQDIAELLDRSTPIVQDGIAPLQSNPPQEIIGSPLALLPGFSISIFAKNLSGARVMAFDLFGNLWVSQTKEGTISLLEVNGNRVISADAVFENLRNPHGLAFDPEDPSLLYFAEENKVSRVRVYSDGEPETLVSLPSNEGHFTRTLGFGPDGRLYVSIGSSCNVCNESDPRRAAIYSMRKDGSDFKLFAEGLRNAVFFTWHPATTELWVTEMGRDLLGDNLPPDEINIVKEGRHYGWPFCYGKNVQDLRFDSSINAKQICEGASPAHLEIPAHSAPLGFVFIPNNIGWPQEYWRNLLVAYHGSWNRNVPTGYKIVRFKLDKDGSYVGGTTEAEDFVTGWFTLGEVLGRPVAMIFGPDGALYVSDDKAGVIYRIVHAGQRE</sequence>
<dbReference type="Pfam" id="PF22807">
    <property type="entry name" value="TrAA12"/>
    <property type="match status" value="1"/>
</dbReference>
<organism evidence="3 4">
    <name type="scientific">Candidatus Sungbacteria bacterium RIFCSPHIGHO2_02_FULL_47_11</name>
    <dbReference type="NCBI Taxonomy" id="1802270"/>
    <lineage>
        <taxon>Bacteria</taxon>
        <taxon>Candidatus Sungiibacteriota</taxon>
    </lineage>
</organism>
<dbReference type="InterPro" id="IPR011041">
    <property type="entry name" value="Quinoprot_gluc/sorb_DH_b-prop"/>
</dbReference>
<dbReference type="InterPro" id="IPR054539">
    <property type="entry name" value="Beta-prop_PDH"/>
</dbReference>
<proteinExistence type="predicted"/>
<gene>
    <name evidence="3" type="ORF">A3C07_04535</name>
</gene>
<feature type="domain" description="Pyrroloquinoline quinone-dependent pyranose dehydrogenase beta-propeller" evidence="2">
    <location>
        <begin position="76"/>
        <end position="412"/>
    </location>
</feature>
<accession>A0A1G2KKX8</accession>
<evidence type="ECO:0000259" key="2">
    <source>
        <dbReference type="Pfam" id="PF22807"/>
    </source>
</evidence>
<evidence type="ECO:0000313" key="3">
    <source>
        <dbReference type="EMBL" id="OGZ99181.1"/>
    </source>
</evidence>
<evidence type="ECO:0000313" key="4">
    <source>
        <dbReference type="Proteomes" id="UP000179023"/>
    </source>
</evidence>
<name>A0A1G2KKX8_9BACT</name>
<keyword evidence="1" id="KW-1133">Transmembrane helix</keyword>
<dbReference type="STRING" id="1802270.A3C07_04535"/>
<comment type="caution">
    <text evidence="3">The sequence shown here is derived from an EMBL/GenBank/DDBJ whole genome shotgun (WGS) entry which is preliminary data.</text>
</comment>
<dbReference type="InterPro" id="IPR011042">
    <property type="entry name" value="6-blade_b-propeller_TolB-like"/>
</dbReference>
<dbReference type="PANTHER" id="PTHR19328">
    <property type="entry name" value="HEDGEHOG-INTERACTING PROTEIN"/>
    <property type="match status" value="1"/>
</dbReference>
<reference evidence="3 4" key="1">
    <citation type="journal article" date="2016" name="Nat. Commun.">
        <title>Thousands of microbial genomes shed light on interconnected biogeochemical processes in an aquifer system.</title>
        <authorList>
            <person name="Anantharaman K."/>
            <person name="Brown C.T."/>
            <person name="Hug L.A."/>
            <person name="Sharon I."/>
            <person name="Castelle C.J."/>
            <person name="Probst A.J."/>
            <person name="Thomas B.C."/>
            <person name="Singh A."/>
            <person name="Wilkins M.J."/>
            <person name="Karaoz U."/>
            <person name="Brodie E.L."/>
            <person name="Williams K.H."/>
            <person name="Hubbard S.S."/>
            <person name="Banfield J.F."/>
        </authorList>
    </citation>
    <scope>NUCLEOTIDE SEQUENCE [LARGE SCALE GENOMIC DNA]</scope>
</reference>
<dbReference type="SUPFAM" id="SSF50952">
    <property type="entry name" value="Soluble quinoprotein glucose dehydrogenase"/>
    <property type="match status" value="1"/>
</dbReference>
<evidence type="ECO:0000256" key="1">
    <source>
        <dbReference type="SAM" id="Phobius"/>
    </source>
</evidence>
<dbReference type="Gene3D" id="2.120.10.30">
    <property type="entry name" value="TolB, C-terminal domain"/>
    <property type="match status" value="1"/>
</dbReference>
<dbReference type="Proteomes" id="UP000179023">
    <property type="component" value="Unassembled WGS sequence"/>
</dbReference>
<dbReference type="EMBL" id="MHQI01000046">
    <property type="protein sequence ID" value="OGZ99181.1"/>
    <property type="molecule type" value="Genomic_DNA"/>
</dbReference>
<dbReference type="PANTHER" id="PTHR19328:SF53">
    <property type="entry name" value="MEMBRANE PROTEIN"/>
    <property type="match status" value="1"/>
</dbReference>
<dbReference type="AlphaFoldDB" id="A0A1G2KKX8"/>
<keyword evidence="1" id="KW-0472">Membrane</keyword>
<protein>
    <recommendedName>
        <fullName evidence="2">Pyrroloquinoline quinone-dependent pyranose dehydrogenase beta-propeller domain-containing protein</fullName>
    </recommendedName>
</protein>
<keyword evidence="1" id="KW-0812">Transmembrane</keyword>